<proteinExistence type="predicted"/>
<accession>A0A420WTV0</accession>
<dbReference type="EMBL" id="RBIN01000009">
    <property type="protein sequence ID" value="RKQ96277.1"/>
    <property type="molecule type" value="Genomic_DNA"/>
</dbReference>
<protein>
    <recommendedName>
        <fullName evidence="3">Esterase</fullName>
    </recommendedName>
</protein>
<name>A0A420WTV0_9GAMM</name>
<gene>
    <name evidence="1" type="ORF">C7446_2869</name>
</gene>
<dbReference type="Gene3D" id="3.40.50.1820">
    <property type="entry name" value="alpha/beta hydrolase"/>
    <property type="match status" value="1"/>
</dbReference>
<dbReference type="Pfam" id="PF05728">
    <property type="entry name" value="UPF0227"/>
    <property type="match status" value="1"/>
</dbReference>
<reference evidence="1 2" key="1">
    <citation type="submission" date="2018-10" db="EMBL/GenBank/DDBJ databases">
        <title>Genomic Encyclopedia of Type Strains, Phase IV (KMG-IV): sequencing the most valuable type-strain genomes for metagenomic binning, comparative biology and taxonomic classification.</title>
        <authorList>
            <person name="Goeker M."/>
        </authorList>
    </citation>
    <scope>NUCLEOTIDE SEQUENCE [LARGE SCALE GENOMIC DNA]</scope>
    <source>
        <strain evidence="1 2">DSM 23229</strain>
    </source>
</reference>
<dbReference type="PANTHER" id="PTHR35602">
    <property type="entry name" value="ESTERASE YQIA-RELATED"/>
    <property type="match status" value="1"/>
</dbReference>
<dbReference type="RefSeq" id="WP_121173780.1">
    <property type="nucleotide sequence ID" value="NZ_RBIN01000009.1"/>
</dbReference>
<dbReference type="AlphaFoldDB" id="A0A420WTV0"/>
<sequence length="222" mass="24169">MNDHVRPVDNVLYLHGFNSHPTSVKAELTRRVCARAEPRPRFHAPWLPHRPQEAFDAALDALRSLRGRTLVIGSSMGGFLAACLARHEPVAAIAVINPAIFPSRIAVAYQGQSFENTWTGETFLIDSTHEQQARALEAVFASPAPSLVILGTADEVLDYREAMDAFQGSRFLLSEDDDHGLSRYPAFLPDVLAHGGLMLPAPVCETLRADPPGLPEDQPAGS</sequence>
<dbReference type="PANTHER" id="PTHR35602:SF3">
    <property type="entry name" value="ESTERASE YQIA"/>
    <property type="match status" value="1"/>
</dbReference>
<dbReference type="Proteomes" id="UP000281975">
    <property type="component" value="Unassembled WGS sequence"/>
</dbReference>
<evidence type="ECO:0000313" key="1">
    <source>
        <dbReference type="EMBL" id="RKQ96277.1"/>
    </source>
</evidence>
<evidence type="ECO:0008006" key="3">
    <source>
        <dbReference type="Google" id="ProtNLM"/>
    </source>
</evidence>
<dbReference type="SUPFAM" id="SSF53474">
    <property type="entry name" value="alpha/beta-Hydrolases"/>
    <property type="match status" value="1"/>
</dbReference>
<dbReference type="InterPro" id="IPR029058">
    <property type="entry name" value="AB_hydrolase_fold"/>
</dbReference>
<keyword evidence="2" id="KW-1185">Reference proteome</keyword>
<comment type="caution">
    <text evidence="1">The sequence shown here is derived from an EMBL/GenBank/DDBJ whole genome shotgun (WGS) entry which is preliminary data.</text>
</comment>
<dbReference type="InterPro" id="IPR008886">
    <property type="entry name" value="UPF0227/Esterase_YqiA"/>
</dbReference>
<dbReference type="OrthoDB" id="9814831at2"/>
<evidence type="ECO:0000313" key="2">
    <source>
        <dbReference type="Proteomes" id="UP000281975"/>
    </source>
</evidence>
<organism evidence="1 2">
    <name type="scientific">Kushneria sinocarnis</name>
    <dbReference type="NCBI Taxonomy" id="595502"/>
    <lineage>
        <taxon>Bacteria</taxon>
        <taxon>Pseudomonadati</taxon>
        <taxon>Pseudomonadota</taxon>
        <taxon>Gammaproteobacteria</taxon>
        <taxon>Oceanospirillales</taxon>
        <taxon>Halomonadaceae</taxon>
        <taxon>Kushneria</taxon>
    </lineage>
</organism>